<proteinExistence type="predicted"/>
<dbReference type="InterPro" id="IPR029044">
    <property type="entry name" value="Nucleotide-diphossugar_trans"/>
</dbReference>
<dbReference type="CDD" id="cd00761">
    <property type="entry name" value="Glyco_tranf_GTA_type"/>
    <property type="match status" value="1"/>
</dbReference>
<dbReference type="Proteomes" id="UP000565572">
    <property type="component" value="Unassembled WGS sequence"/>
</dbReference>
<gene>
    <name evidence="3" type="ORF">FHX39_000344</name>
</gene>
<dbReference type="Gene3D" id="3.90.550.10">
    <property type="entry name" value="Spore Coat Polysaccharide Biosynthesis Protein SpsA, Chain A"/>
    <property type="match status" value="1"/>
</dbReference>
<dbReference type="PANTHER" id="PTHR22916:SF3">
    <property type="entry name" value="UDP-GLCNAC:BETAGAL BETA-1,3-N-ACETYLGLUCOSAMINYLTRANSFERASE-LIKE PROTEIN 1"/>
    <property type="match status" value="1"/>
</dbReference>
<dbReference type="PANTHER" id="PTHR22916">
    <property type="entry name" value="GLYCOSYLTRANSFERASE"/>
    <property type="match status" value="1"/>
</dbReference>
<evidence type="ECO:0000256" key="1">
    <source>
        <dbReference type="SAM" id="Coils"/>
    </source>
</evidence>
<dbReference type="RefSeq" id="WP_183336260.1">
    <property type="nucleotide sequence ID" value="NZ_JACHZG010000001.1"/>
</dbReference>
<protein>
    <submittedName>
        <fullName evidence="3">Glycosyltransferase involved in cell wall biosynthesis</fullName>
    </submittedName>
</protein>
<dbReference type="Pfam" id="PF00535">
    <property type="entry name" value="Glycos_transf_2"/>
    <property type="match status" value="1"/>
</dbReference>
<dbReference type="InterPro" id="IPR001173">
    <property type="entry name" value="Glyco_trans_2-like"/>
</dbReference>
<keyword evidence="3" id="KW-0808">Transferase</keyword>
<accession>A0A7W5P5E6</accession>
<feature type="domain" description="Glycosyltransferase 2-like" evidence="2">
    <location>
        <begin position="18"/>
        <end position="145"/>
    </location>
</feature>
<sequence length="412" mass="45076">MDDVVPGTPGAADGRLITVGIPVFNGRSLLRSCLHSVISSGLPRERFEILVADDGSREPETLAILADFSAKLAGEPGFFRVLSLGTNSGGAARPRNRILDEATGAYVFFIDSDDTIGSQALERIAEAVAAVEPDWVALHQVPVNGRAAGCTVRQTQVEVSRDKALSTLTVHKVFRRAEIERQHLRFDEELPSGQDISFAFSYLVNAQRFLMLGGYDYYYLTQHGGNPDEPVHLSRRASSPAALIEKNHRILTSMITDLTRSPLSEAERLRVVYDVLLPRVLLRQRYLASIANADPEVGAKALAELAGLLADPLLAGLDDAGLRKGFTPEHLAAIRDRDLPGLRRLMKQAGPAPKAPVGTAERWAGRARRVTDVVAGLASHRHVVEELAALRRSVRELQKAQERLEEELRTRG</sequence>
<keyword evidence="1" id="KW-0175">Coiled coil</keyword>
<dbReference type="AlphaFoldDB" id="A0A7W5P5E6"/>
<evidence type="ECO:0000313" key="3">
    <source>
        <dbReference type="EMBL" id="MBB3325400.1"/>
    </source>
</evidence>
<dbReference type="EMBL" id="JACHZG010000001">
    <property type="protein sequence ID" value="MBB3325400.1"/>
    <property type="molecule type" value="Genomic_DNA"/>
</dbReference>
<dbReference type="SUPFAM" id="SSF53448">
    <property type="entry name" value="Nucleotide-diphospho-sugar transferases"/>
    <property type="match status" value="1"/>
</dbReference>
<organism evidence="3 4">
    <name type="scientific">Microlunatus antarcticus</name>
    <dbReference type="NCBI Taxonomy" id="53388"/>
    <lineage>
        <taxon>Bacteria</taxon>
        <taxon>Bacillati</taxon>
        <taxon>Actinomycetota</taxon>
        <taxon>Actinomycetes</taxon>
        <taxon>Propionibacteriales</taxon>
        <taxon>Propionibacteriaceae</taxon>
        <taxon>Microlunatus</taxon>
    </lineage>
</organism>
<keyword evidence="4" id="KW-1185">Reference proteome</keyword>
<evidence type="ECO:0000313" key="4">
    <source>
        <dbReference type="Proteomes" id="UP000565572"/>
    </source>
</evidence>
<feature type="coiled-coil region" evidence="1">
    <location>
        <begin position="380"/>
        <end position="410"/>
    </location>
</feature>
<name>A0A7W5P5E6_9ACTN</name>
<dbReference type="GO" id="GO:0016758">
    <property type="term" value="F:hexosyltransferase activity"/>
    <property type="evidence" value="ECO:0007669"/>
    <property type="project" value="UniProtKB-ARBA"/>
</dbReference>
<evidence type="ECO:0000259" key="2">
    <source>
        <dbReference type="Pfam" id="PF00535"/>
    </source>
</evidence>
<comment type="caution">
    <text evidence="3">The sequence shown here is derived from an EMBL/GenBank/DDBJ whole genome shotgun (WGS) entry which is preliminary data.</text>
</comment>
<reference evidence="3 4" key="1">
    <citation type="submission" date="2020-08" db="EMBL/GenBank/DDBJ databases">
        <title>Sequencing the genomes of 1000 actinobacteria strains.</title>
        <authorList>
            <person name="Klenk H.-P."/>
        </authorList>
    </citation>
    <scope>NUCLEOTIDE SEQUENCE [LARGE SCALE GENOMIC DNA]</scope>
    <source>
        <strain evidence="3 4">DSM 11053</strain>
    </source>
</reference>